<dbReference type="RefSeq" id="WP_377918085.1">
    <property type="nucleotide sequence ID" value="NZ_JBHRZT010000072.1"/>
</dbReference>
<feature type="transmembrane region" description="Helical" evidence="2">
    <location>
        <begin position="115"/>
        <end position="134"/>
    </location>
</feature>
<keyword evidence="4" id="KW-1185">Reference proteome</keyword>
<name>A0ABV8B8I0_9BACI</name>
<keyword evidence="2" id="KW-0812">Transmembrane</keyword>
<proteinExistence type="predicted"/>
<evidence type="ECO:0000313" key="4">
    <source>
        <dbReference type="Proteomes" id="UP001595752"/>
    </source>
</evidence>
<reference evidence="4" key="1">
    <citation type="journal article" date="2019" name="Int. J. Syst. Evol. Microbiol.">
        <title>The Global Catalogue of Microorganisms (GCM) 10K type strain sequencing project: providing services to taxonomists for standard genome sequencing and annotation.</title>
        <authorList>
            <consortium name="The Broad Institute Genomics Platform"/>
            <consortium name="The Broad Institute Genome Sequencing Center for Infectious Disease"/>
            <person name="Wu L."/>
            <person name="Ma J."/>
        </authorList>
    </citation>
    <scope>NUCLEOTIDE SEQUENCE [LARGE SCALE GENOMIC DNA]</scope>
    <source>
        <strain evidence="4">CCUG 61889</strain>
    </source>
</reference>
<comment type="caution">
    <text evidence="3">The sequence shown here is derived from an EMBL/GenBank/DDBJ whole genome shotgun (WGS) entry which is preliminary data.</text>
</comment>
<dbReference type="EMBL" id="JBHRZT010000072">
    <property type="protein sequence ID" value="MFC3885690.1"/>
    <property type="molecule type" value="Genomic_DNA"/>
</dbReference>
<feature type="transmembrane region" description="Helical" evidence="2">
    <location>
        <begin position="76"/>
        <end position="95"/>
    </location>
</feature>
<gene>
    <name evidence="3" type="ORF">ACFOU2_20320</name>
</gene>
<feature type="compositionally biased region" description="Basic residues" evidence="1">
    <location>
        <begin position="1"/>
        <end position="11"/>
    </location>
</feature>
<dbReference type="Proteomes" id="UP001595752">
    <property type="component" value="Unassembled WGS sequence"/>
</dbReference>
<protein>
    <submittedName>
        <fullName evidence="3">Uncharacterized protein</fullName>
    </submittedName>
</protein>
<accession>A0ABV8B8I0</accession>
<evidence type="ECO:0000256" key="1">
    <source>
        <dbReference type="SAM" id="MobiDB-lite"/>
    </source>
</evidence>
<organism evidence="3 4">
    <name type="scientific">Bacillus songklensis</name>
    <dbReference type="NCBI Taxonomy" id="1069116"/>
    <lineage>
        <taxon>Bacteria</taxon>
        <taxon>Bacillati</taxon>
        <taxon>Bacillota</taxon>
        <taxon>Bacilli</taxon>
        <taxon>Bacillales</taxon>
        <taxon>Bacillaceae</taxon>
        <taxon>Bacillus</taxon>
    </lineage>
</organism>
<sequence>MAETKVKKRTGRVSQSQEMEHNKQKSEEGTRKKRIGKIKNREKEQPQPENKPVRKGKTKKTKKKGSSSPGIDFARTLRSVFLLSVGLLIVYVYYLQTEGVLVSGIQNIWREYKQALLSILVFVAYSALIFYLGFRKGRKR</sequence>
<evidence type="ECO:0000256" key="2">
    <source>
        <dbReference type="SAM" id="Phobius"/>
    </source>
</evidence>
<keyword evidence="2" id="KW-1133">Transmembrane helix</keyword>
<feature type="region of interest" description="Disordered" evidence="1">
    <location>
        <begin position="1"/>
        <end position="71"/>
    </location>
</feature>
<feature type="compositionally biased region" description="Basic residues" evidence="1">
    <location>
        <begin position="53"/>
        <end position="65"/>
    </location>
</feature>
<feature type="compositionally biased region" description="Basic and acidic residues" evidence="1">
    <location>
        <begin position="18"/>
        <end position="30"/>
    </location>
</feature>
<keyword evidence="2" id="KW-0472">Membrane</keyword>
<evidence type="ECO:0000313" key="3">
    <source>
        <dbReference type="EMBL" id="MFC3885690.1"/>
    </source>
</evidence>